<evidence type="ECO:0000259" key="2">
    <source>
        <dbReference type="Pfam" id="PF11001"/>
    </source>
</evidence>
<dbReference type="PANTHER" id="PTHR36102">
    <property type="entry name" value="CHROMOSOME 10, WHOLE GENOME SHOTGUN SEQUENCE"/>
    <property type="match status" value="1"/>
</dbReference>
<dbReference type="OrthoDB" id="5338458at2759"/>
<feature type="region of interest" description="Disordered" evidence="1">
    <location>
        <begin position="349"/>
        <end position="394"/>
    </location>
</feature>
<dbReference type="HOGENOM" id="CLU_709884_0_0_1"/>
<gene>
    <name evidence="3" type="ORF">FOC4_g10008589</name>
</gene>
<feature type="compositionally biased region" description="Low complexity" evidence="1">
    <location>
        <begin position="292"/>
        <end position="301"/>
    </location>
</feature>
<feature type="domain" description="Subtelomeric hrmA-associated cluster protein AFUB-079030/YDR124W-like helical bundle" evidence="2">
    <location>
        <begin position="111"/>
        <end position="231"/>
    </location>
</feature>
<reference evidence="4" key="2">
    <citation type="journal article" date="2014" name="PLoS ONE">
        <title>Genome and Transcriptome Analysis of the Fungal Pathogen Fusarium oxysporum f. sp. cubense Causing Banana Vascular Wilt Disease.</title>
        <authorList>
            <person name="Guo L."/>
            <person name="Han L."/>
            <person name="Yang L."/>
            <person name="Zeng H."/>
            <person name="Fan D."/>
            <person name="Zhu Y."/>
            <person name="Feng Y."/>
            <person name="Wang G."/>
            <person name="Peng C."/>
            <person name="Jiang X."/>
            <person name="Zhou D."/>
            <person name="Ni P."/>
            <person name="Liang C."/>
            <person name="Liu L."/>
            <person name="Wang J."/>
            <person name="Mao C."/>
            <person name="Fang X."/>
            <person name="Peng M."/>
            <person name="Huang J."/>
        </authorList>
    </citation>
    <scope>NUCLEOTIDE SEQUENCE [LARGE SCALE GENOMIC DNA]</scope>
    <source>
        <strain evidence="4">race 4</strain>
    </source>
</reference>
<proteinExistence type="predicted"/>
<feature type="compositionally biased region" description="Acidic residues" evidence="1">
    <location>
        <begin position="263"/>
        <end position="277"/>
    </location>
</feature>
<feature type="compositionally biased region" description="Polar residues" evidence="1">
    <location>
        <begin position="1"/>
        <end position="17"/>
    </location>
</feature>
<evidence type="ECO:0000313" key="3">
    <source>
        <dbReference type="EMBL" id="EMT70144.1"/>
    </source>
</evidence>
<feature type="compositionally biased region" description="Basic and acidic residues" evidence="1">
    <location>
        <begin position="384"/>
        <end position="394"/>
    </location>
</feature>
<dbReference type="PANTHER" id="PTHR36102:SF1">
    <property type="entry name" value="YDR124W-LIKE HELICAL BUNDLE DOMAIN-CONTAINING PROTEIN"/>
    <property type="match status" value="1"/>
</dbReference>
<keyword evidence="4" id="KW-1185">Reference proteome</keyword>
<feature type="compositionally biased region" description="Polar residues" evidence="1">
    <location>
        <begin position="351"/>
        <end position="365"/>
    </location>
</feature>
<feature type="region of interest" description="Disordered" evidence="1">
    <location>
        <begin position="1"/>
        <end position="22"/>
    </location>
</feature>
<dbReference type="Pfam" id="PF11001">
    <property type="entry name" value="AFUB_07903_YDR124W_hel"/>
    <property type="match status" value="1"/>
</dbReference>
<dbReference type="InterPro" id="IPR047092">
    <property type="entry name" value="AFUB_07903/YDR124W-like_hel"/>
</dbReference>
<evidence type="ECO:0000256" key="1">
    <source>
        <dbReference type="SAM" id="MobiDB-lite"/>
    </source>
</evidence>
<dbReference type="InterPro" id="IPR021264">
    <property type="entry name" value="AFUB_079030/YDR124W-like"/>
</dbReference>
<sequence length="394" mass="44413">MDDGSPQTFSGPSTSGPRSGYEKQFFDMEKYLRAMDRLDSGASPIVDDFAFDGYKQSMDFPRNRMMDRRRMSQFDDWEAPSRQGRKRPRARHPIIDEDEVPMTVSTTIRKAKAWVKAVEPKKQSTHPYTGSDEKAPDWWPKPWGPTKEDKVRHKEPDHLYKRERVHLLNHILRMIVEPNKTQHPDIQKLNLNVKKLEEITIEALSGFFADKDNPANAKKRPFLNEIFKVAKQQERYKDGMIDGTTEVFVMADDKMLDSYASGNDDDGPVPKEEDDQDVPPNKLAAVPGLMPSSNSHSSGASLHGTPFLGGELPVRGNQYNHSMMQDMAPDQHGFVENNAMPVNGQPAVHPNSGNLGSVAQPSQVHPTPGYDYMSQDSRGLPGVKVDDVPRHAMH</sequence>
<accession>N1RWB5</accession>
<feature type="region of interest" description="Disordered" evidence="1">
    <location>
        <begin position="258"/>
        <end position="309"/>
    </location>
</feature>
<dbReference type="AlphaFoldDB" id="N1RWB5"/>
<evidence type="ECO:0000313" key="4">
    <source>
        <dbReference type="Proteomes" id="UP000016929"/>
    </source>
</evidence>
<name>N1RWB5_FUSC4</name>
<dbReference type="EMBL" id="KB726324">
    <property type="protein sequence ID" value="EMT70144.1"/>
    <property type="molecule type" value="Genomic_DNA"/>
</dbReference>
<protein>
    <recommendedName>
        <fullName evidence="2">Subtelomeric hrmA-associated cluster protein AFUB-079030/YDR124W-like helical bundle domain-containing protein</fullName>
    </recommendedName>
</protein>
<reference evidence="4" key="1">
    <citation type="submission" date="2012-09" db="EMBL/GenBank/DDBJ databases">
        <title>Genome sequencing and comparative transcriptomics of race 1 and race 4 of banana pathogen: Fusarium oxysporum f. sp. cubense.</title>
        <authorList>
            <person name="Fang X."/>
            <person name="Huang J."/>
        </authorList>
    </citation>
    <scope>NUCLEOTIDE SEQUENCE [LARGE SCALE GENOMIC DNA]</scope>
    <source>
        <strain evidence="4">race 4</strain>
    </source>
</reference>
<dbReference type="STRING" id="1229665.N1RWB5"/>
<organism evidence="3 4">
    <name type="scientific">Fusarium oxysporum f. sp. cubense (strain race 4)</name>
    <name type="common">Panama disease fungus</name>
    <dbReference type="NCBI Taxonomy" id="2502994"/>
    <lineage>
        <taxon>Eukaryota</taxon>
        <taxon>Fungi</taxon>
        <taxon>Dikarya</taxon>
        <taxon>Ascomycota</taxon>
        <taxon>Pezizomycotina</taxon>
        <taxon>Sordariomycetes</taxon>
        <taxon>Hypocreomycetidae</taxon>
        <taxon>Hypocreales</taxon>
        <taxon>Nectriaceae</taxon>
        <taxon>Fusarium</taxon>
        <taxon>Fusarium oxysporum species complex</taxon>
    </lineage>
</organism>
<dbReference type="Proteomes" id="UP000016929">
    <property type="component" value="Unassembled WGS sequence"/>
</dbReference>